<keyword evidence="5 8" id="KW-0472">Membrane</keyword>
<evidence type="ECO:0000259" key="9">
    <source>
        <dbReference type="PROSITE" id="PS50111"/>
    </source>
</evidence>
<dbReference type="PANTHER" id="PTHR32089:SF112">
    <property type="entry name" value="LYSOZYME-LIKE PROTEIN-RELATED"/>
    <property type="match status" value="1"/>
</dbReference>
<keyword evidence="4 8" id="KW-1133">Transmembrane helix</keyword>
<dbReference type="GO" id="GO:0005886">
    <property type="term" value="C:plasma membrane"/>
    <property type="evidence" value="ECO:0007669"/>
    <property type="project" value="UniProtKB-SubCell"/>
</dbReference>
<comment type="caution">
    <text evidence="10">The sequence shown here is derived from an EMBL/GenBank/DDBJ whole genome shotgun (WGS) entry which is preliminary data.</text>
</comment>
<protein>
    <submittedName>
        <fullName evidence="10">Methyl-accepting chemotaxis sensory transducer with Cache sensor</fullName>
    </submittedName>
</protein>
<evidence type="ECO:0000256" key="4">
    <source>
        <dbReference type="ARBA" id="ARBA00022989"/>
    </source>
</evidence>
<gene>
    <name evidence="10" type="ORF">DFR38_103257</name>
</gene>
<dbReference type="InterPro" id="IPR004089">
    <property type="entry name" value="MCPsignal_dom"/>
</dbReference>
<feature type="domain" description="Methyl-accepting transducer" evidence="9">
    <location>
        <begin position="273"/>
        <end position="509"/>
    </location>
</feature>
<dbReference type="SUPFAM" id="SSF58104">
    <property type="entry name" value="Methyl-accepting chemotaxis protein (MCP) signaling domain"/>
    <property type="match status" value="1"/>
</dbReference>
<dbReference type="PROSITE" id="PS50111">
    <property type="entry name" value="CHEMOTAXIS_TRANSDUC_2"/>
    <property type="match status" value="1"/>
</dbReference>
<sequence length="545" mass="59440">MAASPALGMKTKMMGLTLVMLLGLALFGGWSVWQIRQEILLQKRLALQALVESASHVIQQQYQQAQEGKISTAEAQKRARDILRSSHYNGGADYFFIYDFNGVNIMHGGKRSREGKAFLDAADPTGKHYISDWITQLRLHGSAEMDYLFPKPGSTVPLPKISYAKSFEPWGWWLGTGVYIEDVNAEFTSAATRSFIFLIALVLVLWWLSWMIGRNVIAAIGGEPGQAAQQVAKLSHGDLTQEFAVSDRQDSLLASLSQLQQRLRAIVATLHGTTAQLHQQSSNLNQASQAIEAAASSEMKSSAETAQLVTRLLNRIHDVSAIAQRSYTNSEQTLQQTQRGQAVVEQVNAEIADVSSAVQESTHRIGMLQSRSQEIGNITQVIAEIAAQINLLALNAAIEAARAGESGRGFAVVADEVRKLAERTSVATGEIAHMIDAIQQETRFAVDAMTNASPRVASAHSLARDAALSLTEIRQVAEDSFHNAQLVANANQEQESTVADISQQMKRIVSMIEETGSISANNAQAAQQLLSLSVQLQAQVEFFRT</sequence>
<dbReference type="Gene3D" id="3.30.450.20">
    <property type="entry name" value="PAS domain"/>
    <property type="match status" value="1"/>
</dbReference>
<comment type="subcellular location">
    <subcellularLocation>
        <location evidence="1">Cell membrane</location>
        <topology evidence="1">Multi-pass membrane protein</topology>
    </subcellularLocation>
</comment>
<evidence type="ECO:0000256" key="3">
    <source>
        <dbReference type="ARBA" id="ARBA00022692"/>
    </source>
</evidence>
<dbReference type="Gene3D" id="1.10.287.950">
    <property type="entry name" value="Methyl-accepting chemotaxis protein"/>
    <property type="match status" value="1"/>
</dbReference>
<name>A0A318JKP1_9NEIS</name>
<keyword evidence="2" id="KW-1003">Cell membrane</keyword>
<evidence type="ECO:0000313" key="10">
    <source>
        <dbReference type="EMBL" id="PXX50077.1"/>
    </source>
</evidence>
<dbReference type="SMART" id="SM01049">
    <property type="entry name" value="Cache_2"/>
    <property type="match status" value="1"/>
</dbReference>
<dbReference type="EMBL" id="QJKC01000003">
    <property type="protein sequence ID" value="PXX50077.1"/>
    <property type="molecule type" value="Genomic_DNA"/>
</dbReference>
<evidence type="ECO:0000256" key="5">
    <source>
        <dbReference type="ARBA" id="ARBA00023136"/>
    </source>
</evidence>
<evidence type="ECO:0000256" key="1">
    <source>
        <dbReference type="ARBA" id="ARBA00004651"/>
    </source>
</evidence>
<proteinExistence type="predicted"/>
<dbReference type="PANTHER" id="PTHR32089">
    <property type="entry name" value="METHYL-ACCEPTING CHEMOTAXIS PROTEIN MCPB"/>
    <property type="match status" value="1"/>
</dbReference>
<dbReference type="Proteomes" id="UP000248395">
    <property type="component" value="Unassembled WGS sequence"/>
</dbReference>
<organism evidence="10 11">
    <name type="scientific">Aquitalea magnusonii</name>
    <dbReference type="NCBI Taxonomy" id="332411"/>
    <lineage>
        <taxon>Bacteria</taxon>
        <taxon>Pseudomonadati</taxon>
        <taxon>Pseudomonadota</taxon>
        <taxon>Betaproteobacteria</taxon>
        <taxon>Neisseriales</taxon>
        <taxon>Chromobacteriaceae</taxon>
        <taxon>Aquitalea</taxon>
    </lineage>
</organism>
<dbReference type="AlphaFoldDB" id="A0A318JKP1"/>
<dbReference type="SMART" id="SM00283">
    <property type="entry name" value="MA"/>
    <property type="match status" value="1"/>
</dbReference>
<evidence type="ECO:0000256" key="6">
    <source>
        <dbReference type="ARBA" id="ARBA00023224"/>
    </source>
</evidence>
<feature type="transmembrane region" description="Helical" evidence="8">
    <location>
        <begin position="195"/>
        <end position="213"/>
    </location>
</feature>
<dbReference type="Pfam" id="PF00015">
    <property type="entry name" value="MCPsignal"/>
    <property type="match status" value="1"/>
</dbReference>
<evidence type="ECO:0000256" key="2">
    <source>
        <dbReference type="ARBA" id="ARBA00022475"/>
    </source>
</evidence>
<dbReference type="CDD" id="cd11386">
    <property type="entry name" value="MCP_signal"/>
    <property type="match status" value="1"/>
</dbReference>
<accession>A0A318JKP1</accession>
<keyword evidence="6 7" id="KW-0807">Transducer</keyword>
<keyword evidence="11" id="KW-1185">Reference proteome</keyword>
<dbReference type="InterPro" id="IPR033480">
    <property type="entry name" value="sCache_2"/>
</dbReference>
<evidence type="ECO:0000313" key="11">
    <source>
        <dbReference type="Proteomes" id="UP000248395"/>
    </source>
</evidence>
<evidence type="ECO:0000256" key="7">
    <source>
        <dbReference type="PROSITE-ProRule" id="PRU00284"/>
    </source>
</evidence>
<dbReference type="Pfam" id="PF17200">
    <property type="entry name" value="sCache_2"/>
    <property type="match status" value="1"/>
</dbReference>
<reference evidence="10 11" key="1">
    <citation type="submission" date="2018-05" db="EMBL/GenBank/DDBJ databases">
        <title>Genomic Encyclopedia of Type Strains, Phase IV (KMG-IV): sequencing the most valuable type-strain genomes for metagenomic binning, comparative biology and taxonomic classification.</title>
        <authorList>
            <person name="Goeker M."/>
        </authorList>
    </citation>
    <scope>NUCLEOTIDE SEQUENCE [LARGE SCALE GENOMIC DNA]</scope>
    <source>
        <strain evidence="10 11">DSM 25134</strain>
    </source>
</reference>
<dbReference type="GO" id="GO:0007165">
    <property type="term" value="P:signal transduction"/>
    <property type="evidence" value="ECO:0007669"/>
    <property type="project" value="UniProtKB-KW"/>
</dbReference>
<evidence type="ECO:0000256" key="8">
    <source>
        <dbReference type="SAM" id="Phobius"/>
    </source>
</evidence>
<keyword evidence="3 8" id="KW-0812">Transmembrane</keyword>